<dbReference type="SUPFAM" id="SSF48350">
    <property type="entry name" value="GTPase activation domain, GAP"/>
    <property type="match status" value="1"/>
</dbReference>
<dbReference type="AlphaFoldDB" id="A0AAQ4FJI1"/>
<dbReference type="GO" id="GO:0035020">
    <property type="term" value="P:regulation of Rac protein signal transduction"/>
    <property type="evidence" value="ECO:0007669"/>
    <property type="project" value="TreeGrafter"/>
</dbReference>
<feature type="compositionally biased region" description="Low complexity" evidence="3">
    <location>
        <begin position="479"/>
        <end position="488"/>
    </location>
</feature>
<dbReference type="Gene3D" id="1.20.1270.60">
    <property type="entry name" value="Arfaptin homology (AH) domain/BAR domain"/>
    <property type="match status" value="1"/>
</dbReference>
<dbReference type="GO" id="GO:0005737">
    <property type="term" value="C:cytoplasm"/>
    <property type="evidence" value="ECO:0007669"/>
    <property type="project" value="InterPro"/>
</dbReference>
<feature type="compositionally biased region" description="Polar residues" evidence="3">
    <location>
        <begin position="708"/>
        <end position="720"/>
    </location>
</feature>
<dbReference type="PANTHER" id="PTHR14130">
    <property type="entry name" value="3BP-1 RELATED RHOGAP"/>
    <property type="match status" value="1"/>
</dbReference>
<evidence type="ECO:0000313" key="6">
    <source>
        <dbReference type="EMBL" id="KAK8786728.1"/>
    </source>
</evidence>
<comment type="caution">
    <text evidence="6">The sequence shown here is derived from an EMBL/GenBank/DDBJ whole genome shotgun (WGS) entry which is preliminary data.</text>
</comment>
<keyword evidence="2" id="KW-0597">Phosphoprotein</keyword>
<dbReference type="PROSITE" id="PS50238">
    <property type="entry name" value="RHOGAP"/>
    <property type="match status" value="1"/>
</dbReference>
<dbReference type="Pfam" id="PF03114">
    <property type="entry name" value="BAR"/>
    <property type="match status" value="1"/>
</dbReference>
<feature type="compositionally biased region" description="Basic and acidic residues" evidence="3">
    <location>
        <begin position="598"/>
        <end position="607"/>
    </location>
</feature>
<dbReference type="InterPro" id="IPR027267">
    <property type="entry name" value="AH/BAR_dom_sf"/>
</dbReference>
<keyword evidence="7" id="KW-1185">Reference proteome</keyword>
<name>A0AAQ4FJI1_AMBAM</name>
<feature type="compositionally biased region" description="Basic and acidic residues" evidence="3">
    <location>
        <begin position="669"/>
        <end position="692"/>
    </location>
</feature>
<protein>
    <submittedName>
        <fullName evidence="6">Uncharacterized protein</fullName>
    </submittedName>
</protein>
<dbReference type="GO" id="GO:0005096">
    <property type="term" value="F:GTPase activator activity"/>
    <property type="evidence" value="ECO:0007669"/>
    <property type="project" value="UniProtKB-KW"/>
</dbReference>
<feature type="compositionally biased region" description="Polar residues" evidence="3">
    <location>
        <begin position="802"/>
        <end position="811"/>
    </location>
</feature>
<feature type="domain" description="BAR" evidence="5">
    <location>
        <begin position="1"/>
        <end position="206"/>
    </location>
</feature>
<feature type="compositionally biased region" description="Low complexity" evidence="3">
    <location>
        <begin position="651"/>
        <end position="668"/>
    </location>
</feature>
<feature type="region of interest" description="Disordered" evidence="3">
    <location>
        <begin position="106"/>
        <end position="144"/>
    </location>
</feature>
<dbReference type="FunFam" id="1.10.555.10:FF:000001">
    <property type="entry name" value="Rho GTPase activating protein 44"/>
    <property type="match status" value="1"/>
</dbReference>
<evidence type="ECO:0000259" key="5">
    <source>
        <dbReference type="PROSITE" id="PS51021"/>
    </source>
</evidence>
<accession>A0AAQ4FJI1</accession>
<dbReference type="Gene3D" id="1.10.555.10">
    <property type="entry name" value="Rho GTPase activation protein"/>
    <property type="match status" value="1"/>
</dbReference>
<evidence type="ECO:0000256" key="2">
    <source>
        <dbReference type="ARBA" id="ARBA00022553"/>
    </source>
</evidence>
<dbReference type="EMBL" id="JARKHS020002459">
    <property type="protein sequence ID" value="KAK8786728.1"/>
    <property type="molecule type" value="Genomic_DNA"/>
</dbReference>
<evidence type="ECO:0000259" key="4">
    <source>
        <dbReference type="PROSITE" id="PS50238"/>
    </source>
</evidence>
<evidence type="ECO:0000256" key="1">
    <source>
        <dbReference type="ARBA" id="ARBA00022468"/>
    </source>
</evidence>
<dbReference type="Proteomes" id="UP001321473">
    <property type="component" value="Unassembled WGS sequence"/>
</dbReference>
<reference evidence="6 7" key="1">
    <citation type="journal article" date="2023" name="Arcadia Sci">
        <title>De novo assembly of a long-read Amblyomma americanum tick genome.</title>
        <authorList>
            <person name="Chou S."/>
            <person name="Poskanzer K.E."/>
            <person name="Rollins M."/>
            <person name="Thuy-Boun P.S."/>
        </authorList>
    </citation>
    <scope>NUCLEOTIDE SEQUENCE [LARGE SCALE GENOMIC DNA]</scope>
    <source>
        <strain evidence="6">F_SG_1</strain>
        <tissue evidence="6">Salivary glands</tissue>
    </source>
</reference>
<dbReference type="InterPro" id="IPR008936">
    <property type="entry name" value="Rho_GTPase_activation_prot"/>
</dbReference>
<sequence length="872" mass="93512">MQKKVPELALFHSLQECHKNVGNQTLLGQVLADCASLQMRLGQELLGYERETDRQVLQPTTQLLETDLPNISKLRRQLSKLTLDMDAAKNRYQTALKHVQQSGNLATTGGGTAGGAGSAGGVGGGNTGGSTKTENLREEAEDATSKVEQCRDALAAEMFGLIGREPEFAHLLVQWYQLQADHHRRALAHIDNALPSLWGLIGNSPQKPVFGFPLEEHLRVNGRRIALVVEKCATCLLASGMDEEGLFRITGSASKIKKLKSAFNAGFADMSEFERDPHTVASVLKLYLRELPEPLMTFALYEEWVKAASVPDASARLQALWQVVNSLPQANHDNLRYVVKFLARLVGHREQNKMSSQNIAIVIAPNLVWPKEENQSLHMGVNMGIANMHSSIVDTLVNYADWFFPGDEDFSPSPTRTTAMPEGQHASHPTAATTNGDVDGHLAGHAMGLTGQSPRIPHRPGKKAAPAAPMAPQPRDRSSILIGAGASSGDHRASALPTGGGTLGRPRPMAKPQVAEKPTFQRRSLEGVVEGATVSGSSYSTQSLERRPGRHQAMGAVGRPQPCERPSVPPPERPKTGSLESASRNSHALEASAPVSEPPRESGRNDDAASPGSGNGRNGQQQQSYFAEGKPDHSTDKVLAMSVDSVMFAARSNGNGTGRSDSSGSSSDGARRRDNPGRRGSGERPLSLDHQEMLSFADESDSEDGSSVLASPNGMGSNGPTVMWKSCTASLPGDDLSNGGVVLRRSPSKTNGTIRERPHPLQTASNDPPPQHRQTDDARWNFLTASEEQPVPERPPRSSPSADTSTSTFTAVSELKPSRQSPVMDAIHTMGPPPDLITSSERPKSDPVSPTKSKLEDGAASPVPIMPEATRL</sequence>
<dbReference type="InterPro" id="IPR047165">
    <property type="entry name" value="RHG17/44/SH3BP1-like"/>
</dbReference>
<dbReference type="Pfam" id="PF00620">
    <property type="entry name" value="RhoGAP"/>
    <property type="match status" value="1"/>
</dbReference>
<dbReference type="PANTHER" id="PTHR14130:SF14">
    <property type="entry name" value="RHO GTPASE-ACTIVATING PROTEIN 92B"/>
    <property type="match status" value="1"/>
</dbReference>
<feature type="domain" description="Rho-GAP" evidence="4">
    <location>
        <begin position="212"/>
        <end position="404"/>
    </location>
</feature>
<feature type="region of interest" description="Disordered" evidence="3">
    <location>
        <begin position="413"/>
        <end position="872"/>
    </location>
</feature>
<gene>
    <name evidence="6" type="ORF">V5799_023495</name>
</gene>
<evidence type="ECO:0000313" key="7">
    <source>
        <dbReference type="Proteomes" id="UP001321473"/>
    </source>
</evidence>
<organism evidence="6 7">
    <name type="scientific">Amblyomma americanum</name>
    <name type="common">Lone star tick</name>
    <dbReference type="NCBI Taxonomy" id="6943"/>
    <lineage>
        <taxon>Eukaryota</taxon>
        <taxon>Metazoa</taxon>
        <taxon>Ecdysozoa</taxon>
        <taxon>Arthropoda</taxon>
        <taxon>Chelicerata</taxon>
        <taxon>Arachnida</taxon>
        <taxon>Acari</taxon>
        <taxon>Parasitiformes</taxon>
        <taxon>Ixodida</taxon>
        <taxon>Ixodoidea</taxon>
        <taxon>Ixodidae</taxon>
        <taxon>Amblyomminae</taxon>
        <taxon>Amblyomma</taxon>
    </lineage>
</organism>
<dbReference type="GO" id="GO:0007165">
    <property type="term" value="P:signal transduction"/>
    <property type="evidence" value="ECO:0007669"/>
    <property type="project" value="InterPro"/>
</dbReference>
<evidence type="ECO:0000256" key="3">
    <source>
        <dbReference type="SAM" id="MobiDB-lite"/>
    </source>
</evidence>
<keyword evidence="1" id="KW-0343">GTPase activation</keyword>
<dbReference type="SMART" id="SM00324">
    <property type="entry name" value="RhoGAP"/>
    <property type="match status" value="1"/>
</dbReference>
<dbReference type="PROSITE" id="PS51021">
    <property type="entry name" value="BAR"/>
    <property type="match status" value="1"/>
</dbReference>
<dbReference type="InterPro" id="IPR004148">
    <property type="entry name" value="BAR_dom"/>
</dbReference>
<dbReference type="SUPFAM" id="SSF103657">
    <property type="entry name" value="BAR/IMD domain-like"/>
    <property type="match status" value="1"/>
</dbReference>
<feature type="compositionally biased region" description="Polar residues" evidence="3">
    <location>
        <begin position="534"/>
        <end position="543"/>
    </location>
</feature>
<dbReference type="GO" id="GO:0032956">
    <property type="term" value="P:regulation of actin cytoskeleton organization"/>
    <property type="evidence" value="ECO:0007669"/>
    <property type="project" value="TreeGrafter"/>
</dbReference>
<feature type="compositionally biased region" description="Basic and acidic residues" evidence="3">
    <location>
        <begin position="134"/>
        <end position="144"/>
    </location>
</feature>
<feature type="compositionally biased region" description="Gly residues" evidence="3">
    <location>
        <begin position="108"/>
        <end position="128"/>
    </location>
</feature>
<dbReference type="InterPro" id="IPR000198">
    <property type="entry name" value="RhoGAP_dom"/>
</dbReference>
<proteinExistence type="predicted"/>